<dbReference type="AlphaFoldDB" id="A0A0B6Z2P0"/>
<organism evidence="2">
    <name type="scientific">Arion vulgaris</name>
    <dbReference type="NCBI Taxonomy" id="1028688"/>
    <lineage>
        <taxon>Eukaryota</taxon>
        <taxon>Metazoa</taxon>
        <taxon>Spiralia</taxon>
        <taxon>Lophotrochozoa</taxon>
        <taxon>Mollusca</taxon>
        <taxon>Gastropoda</taxon>
        <taxon>Heterobranchia</taxon>
        <taxon>Euthyneura</taxon>
        <taxon>Panpulmonata</taxon>
        <taxon>Eupulmonata</taxon>
        <taxon>Stylommatophora</taxon>
        <taxon>Helicina</taxon>
        <taxon>Arionoidea</taxon>
        <taxon>Arionidae</taxon>
        <taxon>Arion</taxon>
    </lineage>
</organism>
<proteinExistence type="predicted"/>
<reference evidence="2" key="1">
    <citation type="submission" date="2014-12" db="EMBL/GenBank/DDBJ databases">
        <title>Insight into the proteome of Arion vulgaris.</title>
        <authorList>
            <person name="Aradska J."/>
            <person name="Bulat T."/>
            <person name="Smidak R."/>
            <person name="Sarate P."/>
            <person name="Gangsoo J."/>
            <person name="Sialana F."/>
            <person name="Bilban M."/>
            <person name="Lubec G."/>
        </authorList>
    </citation>
    <scope>NUCLEOTIDE SEQUENCE</scope>
    <source>
        <tissue evidence="2">Skin</tissue>
    </source>
</reference>
<dbReference type="SUPFAM" id="SSF56112">
    <property type="entry name" value="Protein kinase-like (PK-like)"/>
    <property type="match status" value="1"/>
</dbReference>
<accession>A0A0B6Z2P0</accession>
<protein>
    <recommendedName>
        <fullName evidence="1">Aminoglycoside phosphotransferase domain-containing protein</fullName>
    </recommendedName>
</protein>
<evidence type="ECO:0000313" key="2">
    <source>
        <dbReference type="EMBL" id="CEK62657.1"/>
    </source>
</evidence>
<sequence length="232" mass="26617">MLSKKFCALPKQVNFLCQAQFVKPLVANHRDYKPQCQEAVRLKVDDIINDNVVITAAENCRKWMSPENGNCCIHGDLHLENVLYSIRDKNIMLIDTDCVRVGPESYDIGLLVSNYVLLYHYHQELCHAEVVWKGPVHTQLMTDMMQLINITLTRYMDGMCHALQDKFESQQVWRQILHFMAVEVIGWIAGPASFDYIDAHPKVMMKCLDTAMSILHVMPNNAAELCNILAQH</sequence>
<evidence type="ECO:0000259" key="1">
    <source>
        <dbReference type="Pfam" id="PF01636"/>
    </source>
</evidence>
<gene>
    <name evidence="2" type="primary">ORF45789</name>
</gene>
<dbReference type="Gene3D" id="3.90.1200.10">
    <property type="match status" value="1"/>
</dbReference>
<dbReference type="EMBL" id="HACG01015792">
    <property type="protein sequence ID" value="CEK62657.1"/>
    <property type="molecule type" value="Transcribed_RNA"/>
</dbReference>
<dbReference type="InterPro" id="IPR002575">
    <property type="entry name" value="Aminoglycoside_PTrfase"/>
</dbReference>
<name>A0A0B6Z2P0_9EUPU</name>
<dbReference type="InterPro" id="IPR011009">
    <property type="entry name" value="Kinase-like_dom_sf"/>
</dbReference>
<dbReference type="Pfam" id="PF01636">
    <property type="entry name" value="APH"/>
    <property type="match status" value="1"/>
</dbReference>
<feature type="domain" description="Aminoglycoside phosphotransferase" evidence="1">
    <location>
        <begin position="63"/>
        <end position="114"/>
    </location>
</feature>